<keyword evidence="3" id="KW-1185">Reference proteome</keyword>
<proteinExistence type="predicted"/>
<dbReference type="Proteomes" id="UP000003856">
    <property type="component" value="Unassembled WGS sequence"/>
</dbReference>
<evidence type="ECO:0000256" key="1">
    <source>
        <dbReference type="SAM" id="Phobius"/>
    </source>
</evidence>
<comment type="caution">
    <text evidence="2">The sequence shown here is derived from an EMBL/GenBank/DDBJ whole genome shotgun (WGS) entry which is preliminary data.</text>
</comment>
<evidence type="ECO:0000313" key="3">
    <source>
        <dbReference type="Proteomes" id="UP000003856"/>
    </source>
</evidence>
<dbReference type="EMBL" id="ACQT01000042">
    <property type="protein sequence ID" value="EER60730.1"/>
    <property type="molecule type" value="Genomic_DNA"/>
</dbReference>
<accession>C5T478</accession>
<keyword evidence="1" id="KW-0472">Membrane</keyword>
<evidence type="ECO:0000313" key="2">
    <source>
        <dbReference type="EMBL" id="EER60730.1"/>
    </source>
</evidence>
<keyword evidence="1" id="KW-0812">Transmembrane</keyword>
<feature type="transmembrane region" description="Helical" evidence="1">
    <location>
        <begin position="21"/>
        <end position="40"/>
    </location>
</feature>
<reference evidence="2 3" key="1">
    <citation type="submission" date="2009-05" db="EMBL/GenBank/DDBJ databases">
        <title>The draft genome of Acidovorax delafieldii 2AN.</title>
        <authorList>
            <consortium name="US DOE Joint Genome Institute (JGI-PGF)"/>
            <person name="Lucas S."/>
            <person name="Copeland A."/>
            <person name="Lapidus A."/>
            <person name="Glavina del Rio T."/>
            <person name="Tice H."/>
            <person name="Bruce D."/>
            <person name="Goodwin L."/>
            <person name="Pitluck S."/>
            <person name="Larimer F."/>
            <person name="Land M.L."/>
            <person name="Hauser L."/>
            <person name="Shelobolina E.S."/>
            <person name="Picardal F."/>
            <person name="Roden E."/>
            <person name="Emerson D."/>
        </authorList>
    </citation>
    <scope>NUCLEOTIDE SEQUENCE [LARGE SCALE GENOMIC DNA]</scope>
    <source>
        <strain evidence="2 3">2AN</strain>
    </source>
</reference>
<keyword evidence="1" id="KW-1133">Transmembrane helix</keyword>
<dbReference type="AlphaFoldDB" id="C5T478"/>
<organism evidence="2 3">
    <name type="scientific">Acidovorax delafieldii 2AN</name>
    <dbReference type="NCBI Taxonomy" id="573060"/>
    <lineage>
        <taxon>Bacteria</taxon>
        <taxon>Pseudomonadati</taxon>
        <taxon>Pseudomonadota</taxon>
        <taxon>Betaproteobacteria</taxon>
        <taxon>Burkholderiales</taxon>
        <taxon>Comamonadaceae</taxon>
        <taxon>Acidovorax</taxon>
    </lineage>
</organism>
<dbReference type="PATRIC" id="fig|573060.9.peg.3448"/>
<gene>
    <name evidence="2" type="ORF">AcdelDRAFT_1708</name>
</gene>
<sequence>MRATFHFAPRPNFRFNADANIDRAFGIFMAYFGAILPSAAGAG</sequence>
<name>C5T478_ACIDE</name>
<protein>
    <submittedName>
        <fullName evidence="2">Uncharacterized protein</fullName>
    </submittedName>
</protein>